<dbReference type="EMBL" id="KZ825991">
    <property type="protein sequence ID" value="PYH90244.1"/>
    <property type="molecule type" value="Genomic_DNA"/>
</dbReference>
<dbReference type="AlphaFoldDB" id="A0A319CYX7"/>
<organism evidence="1 2">
    <name type="scientific">Aspergillus ellipticus CBS 707.79</name>
    <dbReference type="NCBI Taxonomy" id="1448320"/>
    <lineage>
        <taxon>Eukaryota</taxon>
        <taxon>Fungi</taxon>
        <taxon>Dikarya</taxon>
        <taxon>Ascomycota</taxon>
        <taxon>Pezizomycotina</taxon>
        <taxon>Eurotiomycetes</taxon>
        <taxon>Eurotiomycetidae</taxon>
        <taxon>Eurotiales</taxon>
        <taxon>Aspergillaceae</taxon>
        <taxon>Aspergillus</taxon>
        <taxon>Aspergillus subgen. Circumdati</taxon>
    </lineage>
</organism>
<evidence type="ECO:0000313" key="1">
    <source>
        <dbReference type="EMBL" id="PYH90244.1"/>
    </source>
</evidence>
<name>A0A319CYX7_9EURO</name>
<accession>A0A319CYX7</accession>
<evidence type="ECO:0000313" key="2">
    <source>
        <dbReference type="Proteomes" id="UP000247810"/>
    </source>
</evidence>
<dbReference type="VEuPathDB" id="FungiDB:BO71DRAFT_434047"/>
<reference evidence="1 2" key="1">
    <citation type="submission" date="2018-02" db="EMBL/GenBank/DDBJ databases">
        <title>The genomes of Aspergillus section Nigri reveals drivers in fungal speciation.</title>
        <authorList>
            <consortium name="DOE Joint Genome Institute"/>
            <person name="Vesth T.C."/>
            <person name="Nybo J."/>
            <person name="Theobald S."/>
            <person name="Brandl J."/>
            <person name="Frisvad J.C."/>
            <person name="Nielsen K.F."/>
            <person name="Lyhne E.K."/>
            <person name="Kogle M.E."/>
            <person name="Kuo A."/>
            <person name="Riley R."/>
            <person name="Clum A."/>
            <person name="Nolan M."/>
            <person name="Lipzen A."/>
            <person name="Salamov A."/>
            <person name="Henrissat B."/>
            <person name="Wiebenga A."/>
            <person name="De vries R.P."/>
            <person name="Grigoriev I.V."/>
            <person name="Mortensen U.H."/>
            <person name="Andersen M.R."/>
            <person name="Baker S.E."/>
        </authorList>
    </citation>
    <scope>NUCLEOTIDE SEQUENCE [LARGE SCALE GENOMIC DNA]</scope>
    <source>
        <strain evidence="1 2">CBS 707.79</strain>
    </source>
</reference>
<dbReference type="Proteomes" id="UP000247810">
    <property type="component" value="Unassembled WGS sequence"/>
</dbReference>
<proteinExistence type="predicted"/>
<sequence>MKVQKNTHSFSFTASSLSAPTCNLATCAASFHTLSISSSECQLRYSDQNFSLSSTSETAPPSFPKFPRVQHPEEAGLSLPTESAILCSWDPVVVVSAENLMADIHRRSMHQQPSAPVPIPNIELLISPWLQNLKKSALPPTLFPSFPNPRADGHYPSCVCPFDNPDANCQELSRNVTVPEDQVHIVT</sequence>
<dbReference type="OrthoDB" id="4385702at2759"/>
<gene>
    <name evidence="1" type="ORF">BO71DRAFT_434047</name>
</gene>
<keyword evidence="2" id="KW-1185">Reference proteome</keyword>
<protein>
    <submittedName>
        <fullName evidence="1">Uncharacterized protein</fullName>
    </submittedName>
</protein>